<feature type="signal peptide" evidence="5">
    <location>
        <begin position="1"/>
        <end position="26"/>
    </location>
</feature>
<dbReference type="PROSITE" id="PS50222">
    <property type="entry name" value="EF_HAND_2"/>
    <property type="match status" value="2"/>
</dbReference>
<dbReference type="GO" id="GO:0005509">
    <property type="term" value="F:calcium ion binding"/>
    <property type="evidence" value="ECO:0007669"/>
    <property type="project" value="InterPro"/>
</dbReference>
<dbReference type="Pfam" id="PF13499">
    <property type="entry name" value="EF-hand_7"/>
    <property type="match status" value="1"/>
</dbReference>
<dbReference type="InterPro" id="IPR018247">
    <property type="entry name" value="EF_Hand_1_Ca_BS"/>
</dbReference>
<protein>
    <recommendedName>
        <fullName evidence="6">EF-hand domain-containing protein</fullName>
    </recommendedName>
</protein>
<dbReference type="GO" id="GO:0006874">
    <property type="term" value="P:intracellular calcium ion homeostasis"/>
    <property type="evidence" value="ECO:0007669"/>
    <property type="project" value="TreeGrafter"/>
</dbReference>
<keyword evidence="4" id="KW-0472">Membrane</keyword>
<feature type="transmembrane region" description="Helical" evidence="4">
    <location>
        <begin position="411"/>
        <end position="431"/>
    </location>
</feature>
<evidence type="ECO:0000256" key="2">
    <source>
        <dbReference type="ARBA" id="ARBA00022837"/>
    </source>
</evidence>
<feature type="transmembrane region" description="Helical" evidence="4">
    <location>
        <begin position="204"/>
        <end position="225"/>
    </location>
</feature>
<dbReference type="CDD" id="cd00051">
    <property type="entry name" value="EFh"/>
    <property type="match status" value="1"/>
</dbReference>
<evidence type="ECO:0000313" key="7">
    <source>
        <dbReference type="EMBL" id="CAH1429645.1"/>
    </source>
</evidence>
<dbReference type="PANTHER" id="PTHR31503">
    <property type="entry name" value="VACUOLAR CALCIUM ION TRANSPORTER"/>
    <property type="match status" value="1"/>
</dbReference>
<evidence type="ECO:0000313" key="8">
    <source>
        <dbReference type="Proteomes" id="UP001157418"/>
    </source>
</evidence>
<dbReference type="AlphaFoldDB" id="A0AAU9N5S5"/>
<dbReference type="Proteomes" id="UP001157418">
    <property type="component" value="Unassembled WGS sequence"/>
</dbReference>
<feature type="transmembrane region" description="Helical" evidence="4">
    <location>
        <begin position="374"/>
        <end position="399"/>
    </location>
</feature>
<feature type="transmembrane region" description="Helical" evidence="4">
    <location>
        <begin position="480"/>
        <end position="497"/>
    </location>
</feature>
<name>A0AAU9N5S5_9ASTR</name>
<dbReference type="InterPro" id="IPR004713">
    <property type="entry name" value="CaH_exchang"/>
</dbReference>
<proteinExistence type="predicted"/>
<feature type="transmembrane region" description="Helical" evidence="4">
    <location>
        <begin position="178"/>
        <end position="198"/>
    </location>
</feature>
<dbReference type="EMBL" id="CAKMRJ010002970">
    <property type="protein sequence ID" value="CAH1429645.1"/>
    <property type="molecule type" value="Genomic_DNA"/>
</dbReference>
<feature type="transmembrane region" description="Helical" evidence="4">
    <location>
        <begin position="119"/>
        <end position="138"/>
    </location>
</feature>
<keyword evidence="1" id="KW-0813">Transport</keyword>
<dbReference type="Gene3D" id="1.10.238.10">
    <property type="entry name" value="EF-hand"/>
    <property type="match status" value="1"/>
</dbReference>
<feature type="transmembrane region" description="Helical" evidence="4">
    <location>
        <begin position="72"/>
        <end position="99"/>
    </location>
</feature>
<keyword evidence="4" id="KW-0812">Transmembrane</keyword>
<dbReference type="PROSITE" id="PS00018">
    <property type="entry name" value="EF_HAND_1"/>
    <property type="match status" value="2"/>
</dbReference>
<keyword evidence="1" id="KW-0050">Antiport</keyword>
<keyword evidence="8" id="KW-1185">Reference proteome</keyword>
<keyword evidence="5" id="KW-0732">Signal</keyword>
<reference evidence="7 8" key="1">
    <citation type="submission" date="2022-01" db="EMBL/GenBank/DDBJ databases">
        <authorList>
            <person name="Xiong W."/>
            <person name="Schranz E."/>
        </authorList>
    </citation>
    <scope>NUCLEOTIDE SEQUENCE [LARGE SCALE GENOMIC DNA]</scope>
</reference>
<keyword evidence="4" id="KW-1133">Transmembrane helix</keyword>
<comment type="caution">
    <text evidence="7">The sequence shown here is derived from an EMBL/GenBank/DDBJ whole genome shotgun (WGS) entry which is preliminary data.</text>
</comment>
<evidence type="ECO:0000256" key="4">
    <source>
        <dbReference type="SAM" id="Phobius"/>
    </source>
</evidence>
<dbReference type="InterPro" id="IPR002048">
    <property type="entry name" value="EF_hand_dom"/>
</dbReference>
<dbReference type="SUPFAM" id="SSF47473">
    <property type="entry name" value="EF-hand"/>
    <property type="match status" value="1"/>
</dbReference>
<dbReference type="GO" id="GO:0016020">
    <property type="term" value="C:membrane"/>
    <property type="evidence" value="ECO:0007669"/>
    <property type="project" value="InterPro"/>
</dbReference>
<evidence type="ECO:0000256" key="3">
    <source>
        <dbReference type="ARBA" id="ARBA00023065"/>
    </source>
</evidence>
<feature type="transmembrane region" description="Helical" evidence="4">
    <location>
        <begin position="504"/>
        <end position="526"/>
    </location>
</feature>
<dbReference type="SMART" id="SM00054">
    <property type="entry name" value="EFh"/>
    <property type="match status" value="2"/>
</dbReference>
<evidence type="ECO:0000256" key="5">
    <source>
        <dbReference type="SAM" id="SignalP"/>
    </source>
</evidence>
<keyword evidence="3" id="KW-0406">Ion transport</keyword>
<feature type="transmembrane region" description="Helical" evidence="4">
    <location>
        <begin position="452"/>
        <end position="474"/>
    </location>
</feature>
<gene>
    <name evidence="7" type="ORF">LVIROSA_LOCUS16492</name>
</gene>
<feature type="domain" description="EF-hand" evidence="6">
    <location>
        <begin position="296"/>
        <end position="331"/>
    </location>
</feature>
<dbReference type="PANTHER" id="PTHR31503:SF80">
    <property type="entry name" value="EF-HAND DOMAIN-CONTAINING PROTEIN"/>
    <property type="match status" value="1"/>
</dbReference>
<keyword evidence="2" id="KW-0106">Calcium</keyword>
<evidence type="ECO:0000259" key="6">
    <source>
        <dbReference type="PROSITE" id="PS50222"/>
    </source>
</evidence>
<feature type="domain" description="EF-hand" evidence="6">
    <location>
        <begin position="256"/>
        <end position="291"/>
    </location>
</feature>
<organism evidence="7 8">
    <name type="scientific">Lactuca virosa</name>
    <dbReference type="NCBI Taxonomy" id="75947"/>
    <lineage>
        <taxon>Eukaryota</taxon>
        <taxon>Viridiplantae</taxon>
        <taxon>Streptophyta</taxon>
        <taxon>Embryophyta</taxon>
        <taxon>Tracheophyta</taxon>
        <taxon>Spermatophyta</taxon>
        <taxon>Magnoliopsida</taxon>
        <taxon>eudicotyledons</taxon>
        <taxon>Gunneridae</taxon>
        <taxon>Pentapetalae</taxon>
        <taxon>asterids</taxon>
        <taxon>campanulids</taxon>
        <taxon>Asterales</taxon>
        <taxon>Asteraceae</taxon>
        <taxon>Cichorioideae</taxon>
        <taxon>Cichorieae</taxon>
        <taxon>Lactucinae</taxon>
        <taxon>Lactuca</taxon>
    </lineage>
</organism>
<dbReference type="GO" id="GO:0015369">
    <property type="term" value="F:calcium:proton antiporter activity"/>
    <property type="evidence" value="ECO:0007669"/>
    <property type="project" value="TreeGrafter"/>
</dbReference>
<dbReference type="InterPro" id="IPR011992">
    <property type="entry name" value="EF-hand-dom_pair"/>
</dbReference>
<sequence>MKIYVKSENFIIFLVILMEFYGKNEGATVTCEPKYEFLPCTSEPWGTLFLIVVYQYLVALGQKYISDGSNKFFSLIGPGIFGASLFHILANFPTLFLVLQSGLSNNTGGSSTASSGMDMLTGSAVMSLTIIWPSVITFGSYDLADDDDVVTEQEPSFLTKVTAYGVTTDKATTYTARIMLVSLIPFIILQLPAIISSISITRVIILVTLIVVSSMYITYIMYQIFQPWIQNRRFEYVTKKFVKDKLQTLLSINGKPHVRLIREIFKGLDEDHDGKVSNAELKTFLLGIQLQADSATNDDFVKNIMDQFDISGNQSIEENEFVIILTKWLQEAKKPLSQNDYNPLTFLFKRNQEADKEQRKALIPKKIRNAQSSILEFLGALSLIFCGITMTVLVSSSFITNVVAFASYANVPSFLIPYFIIPCATNISRLLSTISSATQKTERATSLTFSRIYSGVAMSSMSTLTVFLLLVYIRDLPWDVSPQVFVVLVIGGGMAILTSTRTVYPLWMGYVVYLMYPISLLMLYLLTVTRA</sequence>
<feature type="chain" id="PRO_5043908440" description="EF-hand domain-containing protein" evidence="5">
    <location>
        <begin position="27"/>
        <end position="531"/>
    </location>
</feature>
<accession>A0AAU9N5S5</accession>
<evidence type="ECO:0000256" key="1">
    <source>
        <dbReference type="ARBA" id="ARBA00022449"/>
    </source>
</evidence>